<feature type="repeat" description="WD" evidence="1">
    <location>
        <begin position="276"/>
        <end position="317"/>
    </location>
</feature>
<keyword evidence="4" id="KW-1185">Reference proteome</keyword>
<dbReference type="OrthoDB" id="8883818at2759"/>
<keyword evidence="1" id="KW-0853">WD repeat</keyword>
<reference evidence="3 4" key="1">
    <citation type="submission" date="2015-04" db="EMBL/GenBank/DDBJ databases">
        <authorList>
            <person name="Syromyatnikov M.Y."/>
            <person name="Popov V.N."/>
        </authorList>
    </citation>
    <scope>NUCLEOTIDE SEQUENCE [LARGE SCALE GENOMIC DNA]</scope>
    <source>
        <strain evidence="3">WF-38-12</strain>
    </source>
</reference>
<dbReference type="InterPro" id="IPR036322">
    <property type="entry name" value="WD40_repeat_dom_sf"/>
</dbReference>
<evidence type="ECO:0000256" key="2">
    <source>
        <dbReference type="SAM" id="MobiDB-lite"/>
    </source>
</evidence>
<dbReference type="GO" id="GO:0003723">
    <property type="term" value="F:RNA binding"/>
    <property type="evidence" value="ECO:0007669"/>
    <property type="project" value="TreeGrafter"/>
</dbReference>
<dbReference type="InterPro" id="IPR015943">
    <property type="entry name" value="WD40/YVTN_repeat-like_dom_sf"/>
</dbReference>
<feature type="region of interest" description="Disordered" evidence="2">
    <location>
        <begin position="587"/>
        <end position="622"/>
    </location>
</feature>
<dbReference type="SUPFAM" id="SSF101908">
    <property type="entry name" value="Putative isomerase YbhE"/>
    <property type="match status" value="1"/>
</dbReference>
<dbReference type="Proteomes" id="UP000054383">
    <property type="component" value="Unassembled WGS sequence"/>
</dbReference>
<feature type="region of interest" description="Disordered" evidence="2">
    <location>
        <begin position="732"/>
        <end position="755"/>
    </location>
</feature>
<dbReference type="GO" id="GO:0032040">
    <property type="term" value="C:small-subunit processome"/>
    <property type="evidence" value="ECO:0007669"/>
    <property type="project" value="TreeGrafter"/>
</dbReference>
<dbReference type="OMA" id="MWDVELP"/>
<gene>
    <name evidence="3" type="ORF">PISL3812_05077</name>
</gene>
<sequence length="936" mass="103586">MELHRCRFVPYNPQAINALEFSHPPSAKAAGQGAHTLRLAVGRANGDIEIWNPLRGAWFQETIIRGGKDRSIEGLAWTLDPIEDAPDGSGLKVPGRLRLFSIGYTNTVTEWDLEKGVPARHSSGSYGEIWCLTAQPRWAPENNNKQNVADGEYTGQHLAIGCADGSIVILSTADNDLRFVRRLQASTTKNVRVLSITFQNRNILVAGYADSSIRLFDIRTGRLLRTISLGRGPAGGPKEILVWSIKTLPDGTLVSGDSTGEVRFWDAKNYSLIQRLHGHKADVLDVAVSIDGESVISGGTDRKTVLYRLNPGKKKDKSRRWAEVMHRRYHTHDVKKFAVYESKDLSIAVSGGPGATLVVLPLREFGKEHHRTLSNLPQISQLASSPSARFLMSYWEREARIWRIAQEPEKGAEKQRNQLVGRVLIPGEDNITSAAISSDGSVLVVSTMNGIRLFSLSPGDDEHNTLHIEDLDVPQSVANGGARVVSMSPDRKWLSIIRPNNDIYLAKLSPPSSPDETLRIHPTLLRIRRTSGKAPSMRGVTQGTLGNYDRTIRTITFSSDSKLVATGDLAGFLDSWMLEEAPGQLTLAKKAPNGTVSSDDESSDEEDENETHIDGQHWKHLPPMPSLRSGIAFMSFRPDTGVHSQRSAPGEDRLVVLTNTHELVEYETLKGKLSEWSQQNPKSHLPEDFTCIKDRVMGGFCDVFQGTTKLLLYGSSWMWIFDLTRNMPSPTGTATDLVKTPNSQKRKRTPDHENRAERIKYNSGAGSLIRRSQATVSMGTKIRKIEGKNLNDAQWVDVDKHRLQQQNEGDDLDGTETGNPFLPTREPDFAHLRRDLADNAGSAQELLTNGDDASKTLTNGDSHAVVVANNTNADGEVSQKEASSIFWHSYKFRDILGVVPLGSQGGTRTKDAVELAVVERPMWDLDLGDRYVKDYE</sequence>
<dbReference type="InterPro" id="IPR001680">
    <property type="entry name" value="WD40_rpt"/>
</dbReference>
<dbReference type="PROSITE" id="PS50082">
    <property type="entry name" value="WD_REPEATS_2"/>
    <property type="match status" value="1"/>
</dbReference>
<dbReference type="InterPro" id="IPR046351">
    <property type="entry name" value="UTP4"/>
</dbReference>
<evidence type="ECO:0000313" key="4">
    <source>
        <dbReference type="Proteomes" id="UP000054383"/>
    </source>
</evidence>
<dbReference type="PANTHER" id="PTHR44163">
    <property type="entry name" value="U3 SMALL NUCLEOLAR RNA-ASSOCIATED PROTEIN 4 HOMOLOG"/>
    <property type="match status" value="1"/>
</dbReference>
<accession>A0A0U1LZC6</accession>
<dbReference type="SMART" id="SM00320">
    <property type="entry name" value="WD40"/>
    <property type="match status" value="6"/>
</dbReference>
<protein>
    <submittedName>
        <fullName evidence="3">U3 small nucleolar RNA-associated protein 4</fullName>
    </submittedName>
</protein>
<dbReference type="SUPFAM" id="SSF50978">
    <property type="entry name" value="WD40 repeat-like"/>
    <property type="match status" value="1"/>
</dbReference>
<dbReference type="EMBL" id="CVMT01000004">
    <property type="protein sequence ID" value="CRG88051.1"/>
    <property type="molecule type" value="Genomic_DNA"/>
</dbReference>
<evidence type="ECO:0000256" key="1">
    <source>
        <dbReference type="PROSITE-ProRule" id="PRU00221"/>
    </source>
</evidence>
<dbReference type="AlphaFoldDB" id="A0A0U1LZC6"/>
<proteinExistence type="predicted"/>
<feature type="compositionally biased region" description="Acidic residues" evidence="2">
    <location>
        <begin position="598"/>
        <end position="609"/>
    </location>
</feature>
<evidence type="ECO:0000313" key="3">
    <source>
        <dbReference type="EMBL" id="CRG88051.1"/>
    </source>
</evidence>
<dbReference type="PANTHER" id="PTHR44163:SF1">
    <property type="entry name" value="U3 SMALL NUCLEOLAR RNA-ASSOCIATED PROTEIN 4 HOMOLOG"/>
    <property type="match status" value="1"/>
</dbReference>
<organism evidence="3 4">
    <name type="scientific">Talaromyces islandicus</name>
    <name type="common">Penicillium islandicum</name>
    <dbReference type="NCBI Taxonomy" id="28573"/>
    <lineage>
        <taxon>Eukaryota</taxon>
        <taxon>Fungi</taxon>
        <taxon>Dikarya</taxon>
        <taxon>Ascomycota</taxon>
        <taxon>Pezizomycotina</taxon>
        <taxon>Eurotiomycetes</taxon>
        <taxon>Eurotiomycetidae</taxon>
        <taxon>Eurotiales</taxon>
        <taxon>Trichocomaceae</taxon>
        <taxon>Talaromyces</taxon>
        <taxon>Talaromyces sect. Islandici</taxon>
    </lineage>
</organism>
<dbReference type="Pfam" id="PF00400">
    <property type="entry name" value="WD40"/>
    <property type="match status" value="1"/>
</dbReference>
<name>A0A0U1LZC6_TALIS</name>
<dbReference type="Gene3D" id="2.130.10.10">
    <property type="entry name" value="YVTN repeat-like/Quinoprotein amine dehydrogenase"/>
    <property type="match status" value="3"/>
</dbReference>
<dbReference type="GO" id="GO:0030686">
    <property type="term" value="C:90S preribosome"/>
    <property type="evidence" value="ECO:0007669"/>
    <property type="project" value="InterPro"/>
</dbReference>
<dbReference type="STRING" id="28573.A0A0U1LZC6"/>
<dbReference type="GO" id="GO:0034455">
    <property type="term" value="C:t-UTP complex"/>
    <property type="evidence" value="ECO:0007669"/>
    <property type="project" value="TreeGrafter"/>
</dbReference>
<dbReference type="GO" id="GO:0000462">
    <property type="term" value="P:maturation of SSU-rRNA from tricistronic rRNA transcript (SSU-rRNA, 5.8S rRNA, LSU-rRNA)"/>
    <property type="evidence" value="ECO:0007669"/>
    <property type="project" value="InterPro"/>
</dbReference>